<reference evidence="5 6" key="1">
    <citation type="submission" date="2019-03" db="EMBL/GenBank/DDBJ databases">
        <title>Sequencing 25 genomes of Wallemia mellicola.</title>
        <authorList>
            <person name="Gostincar C."/>
        </authorList>
    </citation>
    <scope>NUCLEOTIDE SEQUENCE [LARGE SCALE GENOMIC DNA]</scope>
    <source>
        <strain evidence="4 5">EXF-1277</strain>
        <strain evidence="2 7">EXF-6152</strain>
        <strain evidence="3 6">EXF-8738</strain>
    </source>
</reference>
<dbReference type="OrthoDB" id="2602938at2759"/>
<dbReference type="Gene3D" id="2.60.210.10">
    <property type="entry name" value="Apoptosis, Tumor Necrosis Factor Receptor Associated Protein 2, Chain A"/>
    <property type="match status" value="1"/>
</dbReference>
<dbReference type="InterPro" id="IPR008974">
    <property type="entry name" value="TRAF-like"/>
</dbReference>
<evidence type="ECO:0000259" key="1">
    <source>
        <dbReference type="PROSITE" id="PS50144"/>
    </source>
</evidence>
<dbReference type="Proteomes" id="UP000305647">
    <property type="component" value="Unassembled WGS sequence"/>
</dbReference>
<name>A0A4T0Q536_9BASI</name>
<sequence length="59" mass="6920">MEIDDTISVNDVPAFVERNLSDFGHEVIDFKTYTWDLSHWTNLDRRIQSPVFDVGGHPW</sequence>
<dbReference type="InterPro" id="IPR002083">
    <property type="entry name" value="MATH/TRAF_dom"/>
</dbReference>
<protein>
    <recommendedName>
        <fullName evidence="1">MATH domain-containing protein</fullName>
    </recommendedName>
</protein>
<evidence type="ECO:0000313" key="2">
    <source>
        <dbReference type="EMBL" id="TIB79917.1"/>
    </source>
</evidence>
<dbReference type="EMBL" id="SPRC01000020">
    <property type="protein sequence ID" value="TIB79917.1"/>
    <property type="molecule type" value="Genomic_DNA"/>
</dbReference>
<gene>
    <name evidence="4" type="ORF">E3Q03_01439</name>
    <name evidence="3" type="ORF">E3Q10_01667</name>
    <name evidence="2" type="ORF">E3Q22_02199</name>
</gene>
<proteinExistence type="predicted"/>
<organism evidence="3 6">
    <name type="scientific">Wallemia mellicola</name>
    <dbReference type="NCBI Taxonomy" id="1708541"/>
    <lineage>
        <taxon>Eukaryota</taxon>
        <taxon>Fungi</taxon>
        <taxon>Dikarya</taxon>
        <taxon>Basidiomycota</taxon>
        <taxon>Wallemiomycotina</taxon>
        <taxon>Wallemiomycetes</taxon>
        <taxon>Wallemiales</taxon>
        <taxon>Wallemiaceae</taxon>
        <taxon>Wallemia</taxon>
    </lineage>
</organism>
<dbReference type="Proteomes" id="UP000310685">
    <property type="component" value="Unassembled WGS sequence"/>
</dbReference>
<evidence type="ECO:0000313" key="5">
    <source>
        <dbReference type="Proteomes" id="UP000305362"/>
    </source>
</evidence>
<accession>A0A4T0Q536</accession>
<dbReference type="EMBL" id="SPRO01000013">
    <property type="protein sequence ID" value="TIC31260.1"/>
    <property type="molecule type" value="Genomic_DNA"/>
</dbReference>
<dbReference type="Proteomes" id="UP000305362">
    <property type="component" value="Unassembled WGS sequence"/>
</dbReference>
<feature type="domain" description="MATH" evidence="1">
    <location>
        <begin position="30"/>
        <end position="59"/>
    </location>
</feature>
<comment type="caution">
    <text evidence="3">The sequence shown here is derived from an EMBL/GenBank/DDBJ whole genome shotgun (WGS) entry which is preliminary data.</text>
</comment>
<dbReference type="AlphaFoldDB" id="A0A4T0Q536"/>
<evidence type="ECO:0000313" key="6">
    <source>
        <dbReference type="Proteomes" id="UP000305647"/>
    </source>
</evidence>
<evidence type="ECO:0000313" key="7">
    <source>
        <dbReference type="Proteomes" id="UP000310685"/>
    </source>
</evidence>
<dbReference type="EMBL" id="SPRV01000011">
    <property type="protein sequence ID" value="TIC68931.1"/>
    <property type="molecule type" value="Genomic_DNA"/>
</dbReference>
<evidence type="ECO:0000313" key="3">
    <source>
        <dbReference type="EMBL" id="TIC31260.1"/>
    </source>
</evidence>
<dbReference type="PROSITE" id="PS50144">
    <property type="entry name" value="MATH"/>
    <property type="match status" value="1"/>
</dbReference>
<evidence type="ECO:0000313" key="4">
    <source>
        <dbReference type="EMBL" id="TIC68931.1"/>
    </source>
</evidence>